<organism evidence="5 6">
    <name type="scientific">Caldichromatium japonicum</name>
    <dbReference type="NCBI Taxonomy" id="2699430"/>
    <lineage>
        <taxon>Bacteria</taxon>
        <taxon>Pseudomonadati</taxon>
        <taxon>Pseudomonadota</taxon>
        <taxon>Gammaproteobacteria</taxon>
        <taxon>Chromatiales</taxon>
        <taxon>Chromatiaceae</taxon>
        <taxon>Caldichromatium</taxon>
    </lineage>
</organism>
<dbReference type="SUPFAM" id="SSF46689">
    <property type="entry name" value="Homeodomain-like"/>
    <property type="match status" value="1"/>
</dbReference>
<dbReference type="GO" id="GO:0043565">
    <property type="term" value="F:sequence-specific DNA binding"/>
    <property type="evidence" value="ECO:0007669"/>
    <property type="project" value="InterPro"/>
</dbReference>
<dbReference type="InterPro" id="IPR002197">
    <property type="entry name" value="HTH_Fis"/>
</dbReference>
<keyword evidence="2" id="KW-0238">DNA-binding</keyword>
<sequence>MKRTALTTSSIPAAANSLAASQPLAECVRLAIETYLAQMGDYAVEGLYDLVIREVERPLFEAVLRHSRGNLTQAARMLGLNRNTLRKRLAAHGIIRE</sequence>
<name>A0A6G7VFZ5_9GAMM</name>
<accession>A0A6G7VFZ5</accession>
<dbReference type="Pfam" id="PF02954">
    <property type="entry name" value="HTH_8"/>
    <property type="match status" value="1"/>
</dbReference>
<dbReference type="EMBL" id="CP048029">
    <property type="protein sequence ID" value="QIK38830.1"/>
    <property type="molecule type" value="Genomic_DNA"/>
</dbReference>
<dbReference type="RefSeq" id="WP_166271879.1">
    <property type="nucleotide sequence ID" value="NZ_CP048029.1"/>
</dbReference>
<dbReference type="PANTHER" id="PTHR47918">
    <property type="entry name" value="DNA-BINDING PROTEIN FIS"/>
    <property type="match status" value="1"/>
</dbReference>
<reference evidence="6" key="1">
    <citation type="submission" date="2020-01" db="EMBL/GenBank/DDBJ databases">
        <title>Caldichromatium gen. nov., sp. nov., a thermophilic purple sulfur bacterium member of the family Chromatiaceae isolated from Nakabusa hot spring, Japan.</title>
        <authorList>
            <person name="Saini M.K."/>
            <person name="Hanada S."/>
            <person name="Tank M."/>
        </authorList>
    </citation>
    <scope>NUCLEOTIDE SEQUENCE [LARGE SCALE GENOMIC DNA]</scope>
    <source>
        <strain evidence="6">No.7</strain>
    </source>
</reference>
<proteinExistence type="inferred from homology"/>
<dbReference type="PIRSF" id="PIRSF002097">
    <property type="entry name" value="DNA-binding_Fis"/>
    <property type="match status" value="1"/>
</dbReference>
<evidence type="ECO:0000256" key="2">
    <source>
        <dbReference type="ARBA" id="ARBA00023125"/>
    </source>
</evidence>
<evidence type="ECO:0000256" key="1">
    <source>
        <dbReference type="ARBA" id="ARBA00008559"/>
    </source>
</evidence>
<dbReference type="InterPro" id="IPR050207">
    <property type="entry name" value="Trans_regulatory_Fis"/>
</dbReference>
<dbReference type="PRINTS" id="PR01591">
    <property type="entry name" value="DNABINDNGFIS"/>
</dbReference>
<dbReference type="PANTHER" id="PTHR47918:SF1">
    <property type="entry name" value="DNA-BINDING PROTEIN FIS"/>
    <property type="match status" value="1"/>
</dbReference>
<dbReference type="AlphaFoldDB" id="A0A6G7VFZ5"/>
<dbReference type="PRINTS" id="PR01590">
    <property type="entry name" value="HTHFIS"/>
</dbReference>
<evidence type="ECO:0000313" key="6">
    <source>
        <dbReference type="Proteomes" id="UP000502699"/>
    </source>
</evidence>
<feature type="domain" description="DNA binding HTH" evidence="4">
    <location>
        <begin position="52"/>
        <end position="91"/>
    </location>
</feature>
<dbReference type="InterPro" id="IPR009057">
    <property type="entry name" value="Homeodomain-like_sf"/>
</dbReference>
<dbReference type="InterPro" id="IPR005412">
    <property type="entry name" value="Fis_DNA-bd"/>
</dbReference>
<keyword evidence="6" id="KW-1185">Reference proteome</keyword>
<dbReference type="KEGG" id="cjap:GWK36_13530"/>
<gene>
    <name evidence="5" type="ORF">GWK36_13530</name>
</gene>
<protein>
    <recommendedName>
        <fullName evidence="3">Putative Fis-like DNA-binding protein</fullName>
    </recommendedName>
</protein>
<comment type="similarity">
    <text evidence="1">Belongs to the transcriptional regulatory Fis family.</text>
</comment>
<evidence type="ECO:0000256" key="3">
    <source>
        <dbReference type="ARBA" id="ARBA00029540"/>
    </source>
</evidence>
<dbReference type="Gene3D" id="1.10.10.60">
    <property type="entry name" value="Homeodomain-like"/>
    <property type="match status" value="1"/>
</dbReference>
<evidence type="ECO:0000259" key="4">
    <source>
        <dbReference type="Pfam" id="PF02954"/>
    </source>
</evidence>
<evidence type="ECO:0000313" key="5">
    <source>
        <dbReference type="EMBL" id="QIK38830.1"/>
    </source>
</evidence>
<dbReference type="Proteomes" id="UP000502699">
    <property type="component" value="Chromosome"/>
</dbReference>
<dbReference type="GO" id="GO:0006355">
    <property type="term" value="P:regulation of DNA-templated transcription"/>
    <property type="evidence" value="ECO:0007669"/>
    <property type="project" value="InterPro"/>
</dbReference>